<evidence type="ECO:0000313" key="2">
    <source>
        <dbReference type="Proteomes" id="UP001597287"/>
    </source>
</evidence>
<organism evidence="1 2">
    <name type="scientific">Delftia deserti</name>
    <dbReference type="NCBI Taxonomy" id="1651218"/>
    <lineage>
        <taxon>Bacteria</taxon>
        <taxon>Pseudomonadati</taxon>
        <taxon>Pseudomonadota</taxon>
        <taxon>Betaproteobacteria</taxon>
        <taxon>Burkholderiales</taxon>
        <taxon>Comamonadaceae</taxon>
        <taxon>Delftia</taxon>
    </lineage>
</organism>
<comment type="caution">
    <text evidence="1">The sequence shown here is derived from an EMBL/GenBank/DDBJ whole genome shotgun (WGS) entry which is preliminary data.</text>
</comment>
<proteinExistence type="predicted"/>
<gene>
    <name evidence="1" type="ORF">ACFSPV_12005</name>
</gene>
<keyword evidence="2" id="KW-1185">Reference proteome</keyword>
<protein>
    <submittedName>
        <fullName evidence="1">Uncharacterized protein</fullName>
    </submittedName>
</protein>
<evidence type="ECO:0000313" key="1">
    <source>
        <dbReference type="EMBL" id="MFD2319436.1"/>
    </source>
</evidence>
<dbReference type="RefSeq" id="WP_380106586.1">
    <property type="nucleotide sequence ID" value="NZ_JBHSIH010000001.1"/>
</dbReference>
<accession>A0ABW5ENJ9</accession>
<dbReference type="EMBL" id="JBHUIG010000012">
    <property type="protein sequence ID" value="MFD2319436.1"/>
    <property type="molecule type" value="Genomic_DNA"/>
</dbReference>
<reference evidence="2" key="1">
    <citation type="journal article" date="2019" name="Int. J. Syst. Evol. Microbiol.">
        <title>The Global Catalogue of Microorganisms (GCM) 10K type strain sequencing project: providing services to taxonomists for standard genome sequencing and annotation.</title>
        <authorList>
            <consortium name="The Broad Institute Genomics Platform"/>
            <consortium name="The Broad Institute Genome Sequencing Center for Infectious Disease"/>
            <person name="Wu L."/>
            <person name="Ma J."/>
        </authorList>
    </citation>
    <scope>NUCLEOTIDE SEQUENCE [LARGE SCALE GENOMIC DNA]</scope>
    <source>
        <strain evidence="2">CCUG 62793</strain>
    </source>
</reference>
<name>A0ABW5ENJ9_9BURK</name>
<dbReference type="Proteomes" id="UP001597287">
    <property type="component" value="Unassembled WGS sequence"/>
</dbReference>
<sequence>MSVEAALYPPQLNTSWPKADDMVSEGDNHITLIKTVLKTTFPNVAGAISATDVQINYLVGVTASIQGQIDSKGAKAGQTWTGTHDFSGATAITVPTLAQATSTTGAASAAFVQNEWSTRLPNYTGPITASTTELNRMVGVTSGVQSQIDSKGAIAGQTWTGTHSFPSTTTVGPLTPTIQGYLATVTSDVQTQINTKAAKAGDTYSGTHNFTGAAITVPTLTTGATGNGAASVDFVNATALSGALPGQSGSSGKFITTDGANASWQWPQIPAVVHTTGGVLQIGRLNILNCTGQTFTLPATFQDNDTFGFVHINANSENSIDWGSRNLFGRQPLVMVLSGDNVRGYVRWNALAGSFV</sequence>